<dbReference type="PANTHER" id="PTHR38096:SF1">
    <property type="entry name" value="ENTEROBACTIN SYNTHASE COMPONENT D"/>
    <property type="match status" value="1"/>
</dbReference>
<organism evidence="4 5">
    <name type="scientific">Yinghuangia aomiensis</name>
    <dbReference type="NCBI Taxonomy" id="676205"/>
    <lineage>
        <taxon>Bacteria</taxon>
        <taxon>Bacillati</taxon>
        <taxon>Actinomycetota</taxon>
        <taxon>Actinomycetes</taxon>
        <taxon>Kitasatosporales</taxon>
        <taxon>Streptomycetaceae</taxon>
        <taxon>Yinghuangia</taxon>
    </lineage>
</organism>
<name>A0ABP9HQQ5_9ACTN</name>
<dbReference type="Pfam" id="PF17837">
    <property type="entry name" value="4PPT_N"/>
    <property type="match status" value="1"/>
</dbReference>
<evidence type="ECO:0000313" key="5">
    <source>
        <dbReference type="Proteomes" id="UP001500466"/>
    </source>
</evidence>
<dbReference type="Pfam" id="PF01648">
    <property type="entry name" value="ACPS"/>
    <property type="match status" value="1"/>
</dbReference>
<dbReference type="InterPro" id="IPR041354">
    <property type="entry name" value="4PPT_N"/>
</dbReference>
<keyword evidence="1 4" id="KW-0808">Transferase</keyword>
<evidence type="ECO:0000259" key="2">
    <source>
        <dbReference type="Pfam" id="PF01648"/>
    </source>
</evidence>
<comment type="caution">
    <text evidence="4">The sequence shown here is derived from an EMBL/GenBank/DDBJ whole genome shotgun (WGS) entry which is preliminary data.</text>
</comment>
<sequence length="229" mass="23794">MTSEAAPVHAAGDLLAGVLPPDVVAVACFDDPPGTVLFPEEEAAIARAVDKRRREFTTVRRCAREAFALLGVPAAPLLPGERGAPAWPDGLVGSMTHCAGYRAAAVAPAARIRTLGIDAEEAAPLPGGVLGSVSSPGERTALAGLAAGVPGVPWDRLLFSAKEAVYKAWFPLTRRWLGFEDAEVRFDPAAGTFHARLLPDDRPAGLDGFTGRWAVAGGIVVTAIAVRAD</sequence>
<reference evidence="5" key="1">
    <citation type="journal article" date="2019" name="Int. J. Syst. Evol. Microbiol.">
        <title>The Global Catalogue of Microorganisms (GCM) 10K type strain sequencing project: providing services to taxonomists for standard genome sequencing and annotation.</title>
        <authorList>
            <consortium name="The Broad Institute Genomics Platform"/>
            <consortium name="The Broad Institute Genome Sequencing Center for Infectious Disease"/>
            <person name="Wu L."/>
            <person name="Ma J."/>
        </authorList>
    </citation>
    <scope>NUCLEOTIDE SEQUENCE [LARGE SCALE GENOMIC DNA]</scope>
    <source>
        <strain evidence="5">JCM 17986</strain>
    </source>
</reference>
<dbReference type="SUPFAM" id="SSF56214">
    <property type="entry name" value="4'-phosphopantetheinyl transferase"/>
    <property type="match status" value="1"/>
</dbReference>
<dbReference type="InterPro" id="IPR008278">
    <property type="entry name" value="4-PPantetheinyl_Trfase_dom"/>
</dbReference>
<accession>A0ABP9HQQ5</accession>
<feature type="domain" description="4'-phosphopantetheinyl transferase" evidence="2">
    <location>
        <begin position="115"/>
        <end position="192"/>
    </location>
</feature>
<evidence type="ECO:0000313" key="4">
    <source>
        <dbReference type="EMBL" id="GAA4976154.1"/>
    </source>
</evidence>
<proteinExistence type="predicted"/>
<feature type="domain" description="4'-phosphopantetheinyl transferase N-terminal" evidence="3">
    <location>
        <begin position="40"/>
        <end position="107"/>
    </location>
</feature>
<dbReference type="EMBL" id="BAABHS010000017">
    <property type="protein sequence ID" value="GAA4976154.1"/>
    <property type="molecule type" value="Genomic_DNA"/>
</dbReference>
<dbReference type="PANTHER" id="PTHR38096">
    <property type="entry name" value="ENTEROBACTIN SYNTHASE COMPONENT D"/>
    <property type="match status" value="1"/>
</dbReference>
<protein>
    <submittedName>
        <fullName evidence="4">4'-phosphopantetheinyl transferase superfamily protein</fullName>
    </submittedName>
</protein>
<keyword evidence="5" id="KW-1185">Reference proteome</keyword>
<evidence type="ECO:0000256" key="1">
    <source>
        <dbReference type="ARBA" id="ARBA00022679"/>
    </source>
</evidence>
<dbReference type="Proteomes" id="UP001500466">
    <property type="component" value="Unassembled WGS sequence"/>
</dbReference>
<dbReference type="GO" id="GO:0016740">
    <property type="term" value="F:transferase activity"/>
    <property type="evidence" value="ECO:0007669"/>
    <property type="project" value="UniProtKB-KW"/>
</dbReference>
<evidence type="ECO:0000259" key="3">
    <source>
        <dbReference type="Pfam" id="PF17837"/>
    </source>
</evidence>
<dbReference type="InterPro" id="IPR003542">
    <property type="entry name" value="Enbac_synth_compD-like"/>
</dbReference>
<gene>
    <name evidence="4" type="ORF">GCM10023205_49040</name>
</gene>
<dbReference type="InterPro" id="IPR037143">
    <property type="entry name" value="4-PPantetheinyl_Trfase_dom_sf"/>
</dbReference>
<dbReference type="PRINTS" id="PR01399">
    <property type="entry name" value="ENTSNTHTASED"/>
</dbReference>